<evidence type="ECO:0000256" key="9">
    <source>
        <dbReference type="ARBA" id="ARBA00023002"/>
    </source>
</evidence>
<organism evidence="16 17">
    <name type="scientific">Grifola frondosa</name>
    <name type="common">Maitake</name>
    <name type="synonym">Polyporus frondosus</name>
    <dbReference type="NCBI Taxonomy" id="5627"/>
    <lineage>
        <taxon>Eukaryota</taxon>
        <taxon>Fungi</taxon>
        <taxon>Dikarya</taxon>
        <taxon>Basidiomycota</taxon>
        <taxon>Agaricomycotina</taxon>
        <taxon>Agaricomycetes</taxon>
        <taxon>Polyporales</taxon>
        <taxon>Grifolaceae</taxon>
        <taxon>Grifola</taxon>
    </lineage>
</organism>
<evidence type="ECO:0000256" key="5">
    <source>
        <dbReference type="ARBA" id="ARBA00022617"/>
    </source>
</evidence>
<dbReference type="PANTHER" id="PTHR46300:SF7">
    <property type="entry name" value="P450, PUTATIVE (EUROFUNG)-RELATED"/>
    <property type="match status" value="1"/>
</dbReference>
<keyword evidence="5 13" id="KW-0349">Heme</keyword>
<evidence type="ECO:0000256" key="10">
    <source>
        <dbReference type="ARBA" id="ARBA00023004"/>
    </source>
</evidence>
<dbReference type="InterPro" id="IPR050364">
    <property type="entry name" value="Cytochrome_P450_fung"/>
</dbReference>
<evidence type="ECO:0000256" key="13">
    <source>
        <dbReference type="PIRSR" id="PIRSR602401-1"/>
    </source>
</evidence>
<dbReference type="PRINTS" id="PR00463">
    <property type="entry name" value="EP450I"/>
</dbReference>
<dbReference type="GO" id="GO:0020037">
    <property type="term" value="F:heme binding"/>
    <property type="evidence" value="ECO:0007669"/>
    <property type="project" value="InterPro"/>
</dbReference>
<accession>A0A1C7LVV0</accession>
<dbReference type="InterPro" id="IPR001128">
    <property type="entry name" value="Cyt_P450"/>
</dbReference>
<keyword evidence="7 13" id="KW-0479">Metal-binding</keyword>
<dbReference type="AlphaFoldDB" id="A0A1C7LVV0"/>
<evidence type="ECO:0000256" key="11">
    <source>
        <dbReference type="ARBA" id="ARBA00023033"/>
    </source>
</evidence>
<evidence type="ECO:0000256" key="1">
    <source>
        <dbReference type="ARBA" id="ARBA00001971"/>
    </source>
</evidence>
<keyword evidence="12" id="KW-0472">Membrane</keyword>
<sequence>MWNEYLTIVVLFLLSLLVLYTARNSGRRRFPGPTPFPIIGNIIPPGQIWKKLAVLGQEYGPVFSLRTFGKPMLVLNGAAIAREILDVKSAIYWSRPVPKLIELAGMDRGVLFENDPIRLRQSRKMLNIILSPRKLENYRSVMEKYVVQFLNNLLESPERFSEHIRSVPGGITLEMSHGYKIHGAHDPVIEMADITVQNFSKANRFGSHITNFFPSVADLPSFLPGMGFKRDAISWRNQAEHLCEQTYKFAKDEIAKGIAKPSMVSQALEKPEEYSEYIIKYTSTQVYSGGADTTVSSLLTFFSTMVRYPDVQRKAQVEIDCITGGDRLPLYSDRINLPYMNAVLTEMIRLYLPIPVVARVPAEDDVHNGYYISKDTLIIINLWAMLRDETLYPDPDVFRPERWLSKEYDAKLDPWGIAFGFGRRICPGRDLAEQLLFTTIACTLSAFDISPAKDDRGEAIMPSGEYTDGGIISPLPFECTIRPRSSRARELVMNAVNEVDLCL</sequence>
<comment type="subcellular location">
    <subcellularLocation>
        <location evidence="2">Membrane</location>
        <topology evidence="2">Single-pass membrane protein</topology>
    </subcellularLocation>
</comment>
<evidence type="ECO:0000256" key="15">
    <source>
        <dbReference type="SAM" id="SignalP"/>
    </source>
</evidence>
<dbReference type="OMA" id="QLYEIFY"/>
<reference evidence="16 17" key="1">
    <citation type="submission" date="2016-03" db="EMBL/GenBank/DDBJ databases">
        <title>Whole genome sequencing of Grifola frondosa 9006-11.</title>
        <authorList>
            <person name="Min B."/>
            <person name="Park H."/>
            <person name="Kim J.-G."/>
            <person name="Cho H."/>
            <person name="Oh Y.-L."/>
            <person name="Kong W.-S."/>
            <person name="Choi I.-G."/>
        </authorList>
    </citation>
    <scope>NUCLEOTIDE SEQUENCE [LARGE SCALE GENOMIC DNA]</scope>
    <source>
        <strain evidence="16 17">9006-11</strain>
    </source>
</reference>
<evidence type="ECO:0000256" key="6">
    <source>
        <dbReference type="ARBA" id="ARBA00022692"/>
    </source>
</evidence>
<comment type="cofactor">
    <cofactor evidence="1 13">
        <name>heme</name>
        <dbReference type="ChEBI" id="CHEBI:30413"/>
    </cofactor>
</comment>
<feature type="chain" id="PRO_5008888812" evidence="15">
    <location>
        <begin position="23"/>
        <end position="503"/>
    </location>
</feature>
<dbReference type="EMBL" id="LUGG01000019">
    <property type="protein sequence ID" value="OBZ68830.1"/>
    <property type="molecule type" value="Genomic_DNA"/>
</dbReference>
<name>A0A1C7LVV0_GRIFR</name>
<comment type="caution">
    <text evidence="16">The sequence shown here is derived from an EMBL/GenBank/DDBJ whole genome shotgun (WGS) entry which is preliminary data.</text>
</comment>
<dbReference type="PROSITE" id="PS00086">
    <property type="entry name" value="CYTOCHROME_P450"/>
    <property type="match status" value="1"/>
</dbReference>
<feature type="binding site" description="axial binding residue" evidence="13">
    <location>
        <position position="426"/>
    </location>
    <ligand>
        <name>heme</name>
        <dbReference type="ChEBI" id="CHEBI:30413"/>
    </ligand>
    <ligandPart>
        <name>Fe</name>
        <dbReference type="ChEBI" id="CHEBI:18248"/>
    </ligandPart>
</feature>
<proteinExistence type="inferred from homology"/>
<keyword evidence="10 13" id="KW-0408">Iron</keyword>
<gene>
    <name evidence="16" type="primary">ordA_31</name>
    <name evidence="16" type="ORF">A0H81_11200</name>
</gene>
<dbReference type="GO" id="GO:0016705">
    <property type="term" value="F:oxidoreductase activity, acting on paired donors, with incorporation or reduction of molecular oxygen"/>
    <property type="evidence" value="ECO:0007669"/>
    <property type="project" value="InterPro"/>
</dbReference>
<comment type="similarity">
    <text evidence="4 14">Belongs to the cytochrome P450 family.</text>
</comment>
<dbReference type="InterPro" id="IPR002401">
    <property type="entry name" value="Cyt_P450_E_grp-I"/>
</dbReference>
<dbReference type="Proteomes" id="UP000092993">
    <property type="component" value="Unassembled WGS sequence"/>
</dbReference>
<dbReference type="GO" id="GO:0016020">
    <property type="term" value="C:membrane"/>
    <property type="evidence" value="ECO:0007669"/>
    <property type="project" value="UniProtKB-SubCell"/>
</dbReference>
<evidence type="ECO:0000256" key="2">
    <source>
        <dbReference type="ARBA" id="ARBA00004167"/>
    </source>
</evidence>
<dbReference type="Gene3D" id="1.10.630.10">
    <property type="entry name" value="Cytochrome P450"/>
    <property type="match status" value="1"/>
</dbReference>
<evidence type="ECO:0000313" key="17">
    <source>
        <dbReference type="Proteomes" id="UP000092993"/>
    </source>
</evidence>
<keyword evidence="9 14" id="KW-0560">Oxidoreductase</keyword>
<keyword evidence="6" id="KW-0812">Transmembrane</keyword>
<evidence type="ECO:0000256" key="7">
    <source>
        <dbReference type="ARBA" id="ARBA00022723"/>
    </source>
</evidence>
<dbReference type="InterPro" id="IPR017972">
    <property type="entry name" value="Cyt_P450_CS"/>
</dbReference>
<evidence type="ECO:0000256" key="3">
    <source>
        <dbReference type="ARBA" id="ARBA00005179"/>
    </source>
</evidence>
<keyword evidence="15" id="KW-0732">Signal</keyword>
<comment type="pathway">
    <text evidence="3">Secondary metabolite biosynthesis.</text>
</comment>
<dbReference type="Pfam" id="PF00067">
    <property type="entry name" value="p450"/>
    <property type="match status" value="1"/>
</dbReference>
<keyword evidence="11 14" id="KW-0503">Monooxygenase</keyword>
<evidence type="ECO:0000313" key="16">
    <source>
        <dbReference type="EMBL" id="OBZ68830.1"/>
    </source>
</evidence>
<dbReference type="CDD" id="cd11065">
    <property type="entry name" value="CYP64-like"/>
    <property type="match status" value="1"/>
</dbReference>
<feature type="signal peptide" evidence="15">
    <location>
        <begin position="1"/>
        <end position="22"/>
    </location>
</feature>
<dbReference type="OrthoDB" id="1055148at2759"/>
<evidence type="ECO:0000256" key="14">
    <source>
        <dbReference type="RuleBase" id="RU000461"/>
    </source>
</evidence>
<keyword evidence="17" id="KW-1185">Reference proteome</keyword>
<dbReference type="PANTHER" id="PTHR46300">
    <property type="entry name" value="P450, PUTATIVE (EUROFUNG)-RELATED-RELATED"/>
    <property type="match status" value="1"/>
</dbReference>
<dbReference type="PRINTS" id="PR00385">
    <property type="entry name" value="P450"/>
</dbReference>
<dbReference type="GO" id="GO:0005506">
    <property type="term" value="F:iron ion binding"/>
    <property type="evidence" value="ECO:0007669"/>
    <property type="project" value="InterPro"/>
</dbReference>
<dbReference type="STRING" id="5627.A0A1C7LVV0"/>
<evidence type="ECO:0000256" key="8">
    <source>
        <dbReference type="ARBA" id="ARBA00022989"/>
    </source>
</evidence>
<protein>
    <submittedName>
        <fullName evidence="16">O-methylsterigmatocystin oxidoreductase</fullName>
    </submittedName>
</protein>
<dbReference type="InterPro" id="IPR036396">
    <property type="entry name" value="Cyt_P450_sf"/>
</dbReference>
<evidence type="ECO:0000256" key="4">
    <source>
        <dbReference type="ARBA" id="ARBA00010617"/>
    </source>
</evidence>
<dbReference type="SUPFAM" id="SSF48264">
    <property type="entry name" value="Cytochrome P450"/>
    <property type="match status" value="1"/>
</dbReference>
<keyword evidence="8" id="KW-1133">Transmembrane helix</keyword>
<evidence type="ECO:0000256" key="12">
    <source>
        <dbReference type="ARBA" id="ARBA00023136"/>
    </source>
</evidence>
<dbReference type="GO" id="GO:0004497">
    <property type="term" value="F:monooxygenase activity"/>
    <property type="evidence" value="ECO:0007669"/>
    <property type="project" value="UniProtKB-KW"/>
</dbReference>